<evidence type="ECO:0000313" key="2">
    <source>
        <dbReference type="EMBL" id="CAG7863852.1"/>
    </source>
</evidence>
<protein>
    <submittedName>
        <fullName evidence="2">Uncharacterized protein</fullName>
    </submittedName>
</protein>
<dbReference type="Proteomes" id="UP000694005">
    <property type="component" value="Chromosome A09"/>
</dbReference>
<organism evidence="2 3">
    <name type="scientific">Brassica campestris</name>
    <name type="common">Field mustard</name>
    <dbReference type="NCBI Taxonomy" id="3711"/>
    <lineage>
        <taxon>Eukaryota</taxon>
        <taxon>Viridiplantae</taxon>
        <taxon>Streptophyta</taxon>
        <taxon>Embryophyta</taxon>
        <taxon>Tracheophyta</taxon>
        <taxon>Spermatophyta</taxon>
        <taxon>Magnoliopsida</taxon>
        <taxon>eudicotyledons</taxon>
        <taxon>Gunneridae</taxon>
        <taxon>Pentapetalae</taxon>
        <taxon>rosids</taxon>
        <taxon>malvids</taxon>
        <taxon>Brassicales</taxon>
        <taxon>Brassicaceae</taxon>
        <taxon>Brassiceae</taxon>
        <taxon>Brassica</taxon>
    </lineage>
</organism>
<reference evidence="2 3" key="1">
    <citation type="submission" date="2021-07" db="EMBL/GenBank/DDBJ databases">
        <authorList>
            <consortium name="Genoscope - CEA"/>
            <person name="William W."/>
        </authorList>
    </citation>
    <scope>NUCLEOTIDE SEQUENCE [LARGE SCALE GENOMIC DNA]</scope>
</reference>
<dbReference type="Gramene" id="A09p43190.2_BraZ1">
    <property type="protein sequence ID" value="A09p43190.2_BraZ1.CDS.1"/>
    <property type="gene ID" value="A09g43190.2_BraZ1"/>
</dbReference>
<dbReference type="AlphaFoldDB" id="A0A8D9G1I4"/>
<feature type="transmembrane region" description="Helical" evidence="1">
    <location>
        <begin position="28"/>
        <end position="50"/>
    </location>
</feature>
<evidence type="ECO:0000313" key="3">
    <source>
        <dbReference type="Proteomes" id="UP000694005"/>
    </source>
</evidence>
<keyword evidence="1" id="KW-0812">Transmembrane</keyword>
<accession>A0A8D9G1I4</accession>
<proteinExistence type="predicted"/>
<keyword evidence="1" id="KW-1133">Transmembrane helix</keyword>
<keyword evidence="1" id="KW-0472">Membrane</keyword>
<sequence>MKLILKRRHCHLLTPLPMRRMMMRKFDIFLDLLFCFITSWDFKFQFLGFVSVL</sequence>
<dbReference type="EMBL" id="LS974625">
    <property type="protein sequence ID" value="CAG7863852.1"/>
    <property type="molecule type" value="Genomic_DNA"/>
</dbReference>
<gene>
    <name evidence="2" type="ORF">BRAPAZ1V2_A09P43190.2</name>
</gene>
<evidence type="ECO:0000256" key="1">
    <source>
        <dbReference type="SAM" id="Phobius"/>
    </source>
</evidence>
<name>A0A8D9G1I4_BRACM</name>